<dbReference type="EMBL" id="CP026654">
    <property type="protein sequence ID" value="AVH61869.1"/>
    <property type="molecule type" value="Genomic_DNA"/>
</dbReference>
<evidence type="ECO:0000256" key="1">
    <source>
        <dbReference type="SAM" id="MobiDB-lite"/>
    </source>
</evidence>
<keyword evidence="3" id="KW-0614">Plasmid</keyword>
<evidence type="ECO:0000313" key="4">
    <source>
        <dbReference type="Proteomes" id="UP000238413"/>
    </source>
</evidence>
<geneLocation type="plasmid" evidence="3 4">
    <name>unnamed2</name>
</geneLocation>
<keyword evidence="4" id="KW-1185">Reference proteome</keyword>
<dbReference type="Gene3D" id="3.40.630.30">
    <property type="match status" value="1"/>
</dbReference>
<organism evidence="3 4">
    <name type="scientific">Streptomyces dengpaensis</name>
    <dbReference type="NCBI Taxonomy" id="2049881"/>
    <lineage>
        <taxon>Bacteria</taxon>
        <taxon>Bacillati</taxon>
        <taxon>Actinomycetota</taxon>
        <taxon>Actinomycetes</taxon>
        <taxon>Kitasatosporales</taxon>
        <taxon>Streptomycetaceae</taxon>
        <taxon>Streptomyces</taxon>
    </lineage>
</organism>
<dbReference type="CDD" id="cd04301">
    <property type="entry name" value="NAT_SF"/>
    <property type="match status" value="1"/>
</dbReference>
<feature type="region of interest" description="Disordered" evidence="1">
    <location>
        <begin position="38"/>
        <end position="64"/>
    </location>
</feature>
<dbReference type="PROSITE" id="PS51186">
    <property type="entry name" value="GNAT"/>
    <property type="match status" value="1"/>
</dbReference>
<dbReference type="Pfam" id="PF13508">
    <property type="entry name" value="Acetyltransf_7"/>
    <property type="match status" value="1"/>
</dbReference>
<dbReference type="Proteomes" id="UP000238413">
    <property type="component" value="Plasmid unnamed2"/>
</dbReference>
<dbReference type="InterPro" id="IPR000182">
    <property type="entry name" value="GNAT_dom"/>
</dbReference>
<dbReference type="SUPFAM" id="SSF55729">
    <property type="entry name" value="Acyl-CoA N-acyltransferases (Nat)"/>
    <property type="match status" value="1"/>
</dbReference>
<name>A0ABN5IFR5_9ACTN</name>
<feature type="domain" description="N-acetyltransferase" evidence="2">
    <location>
        <begin position="107"/>
        <end position="274"/>
    </location>
</feature>
<reference evidence="3 4" key="1">
    <citation type="submission" date="2018-02" db="EMBL/GenBank/DDBJ databases">
        <title>Complete genome sequence of Streptomyces dengpaensis, the producer of angucyclines.</title>
        <authorList>
            <person name="Yumei L."/>
        </authorList>
    </citation>
    <scope>NUCLEOTIDE SEQUENCE [LARGE SCALE GENOMIC DNA]</scope>
    <source>
        <strain evidence="3 4">XZHG99</strain>
        <plasmid evidence="3 4">unnamed2</plasmid>
    </source>
</reference>
<accession>A0ABN5IFR5</accession>
<protein>
    <submittedName>
        <fullName evidence="3">N-acetyltransferase</fullName>
    </submittedName>
</protein>
<evidence type="ECO:0000313" key="3">
    <source>
        <dbReference type="EMBL" id="AVH61869.1"/>
    </source>
</evidence>
<gene>
    <name evidence="3" type="ORF">C4B68_40910</name>
</gene>
<dbReference type="InterPro" id="IPR016181">
    <property type="entry name" value="Acyl_CoA_acyltransferase"/>
</dbReference>
<evidence type="ECO:0000259" key="2">
    <source>
        <dbReference type="PROSITE" id="PS51186"/>
    </source>
</evidence>
<proteinExistence type="predicted"/>
<sequence length="315" mass="33521">MSPRDHGSPVDRFRARRPQVVCQRRVLGGRRVGEVCGDKGRNAVGKRNGARKGARRSGNPARREEERLFSGNVMGERMYAATSPRTGVAVQPGEIIPVSVPALPDGVVVRDATPADASALEPVMRLADPDNPDGSWRQLPTAIRQSLDADKYTRVRAVQEAESGALVGGTMALPAAWAFTHPMLLGSPNAHIIAGLVATLDSLAVVEAWRGKGIARALVADVERAAGAHEQGKFGAAILYVTHEPELTDFYAGLGFTLSPDGIGIPTPLGFICHGPIKGFCFSVKPLRTGVQMQDLPTPYGRQLVIRGILPGPAH</sequence>